<dbReference type="GO" id="GO:0004843">
    <property type="term" value="F:cysteine-type deubiquitinase activity"/>
    <property type="evidence" value="ECO:0007669"/>
    <property type="project" value="UniProtKB-EC"/>
</dbReference>
<dbReference type="PANTHER" id="PTHR24006:SF644">
    <property type="entry name" value="UBIQUITIN CARBOXYL-TERMINAL HYDROLASE 7"/>
    <property type="match status" value="1"/>
</dbReference>
<accession>A0A9P8T9S5</accession>
<keyword evidence="6" id="KW-0378">Hydrolase</keyword>
<dbReference type="PROSITE" id="PS50144">
    <property type="entry name" value="MATH"/>
    <property type="match status" value="1"/>
</dbReference>
<feature type="compositionally biased region" description="Polar residues" evidence="8">
    <location>
        <begin position="15"/>
        <end position="25"/>
    </location>
</feature>
<dbReference type="GO" id="GO:0031647">
    <property type="term" value="P:regulation of protein stability"/>
    <property type="evidence" value="ECO:0007669"/>
    <property type="project" value="TreeGrafter"/>
</dbReference>
<dbReference type="EC" id="3.4.19.12" evidence="3"/>
<keyword evidence="12" id="KW-1185">Reference proteome</keyword>
<dbReference type="InterPro" id="IPR038765">
    <property type="entry name" value="Papain-like_cys_pep_sf"/>
</dbReference>
<dbReference type="GO" id="GO:0005829">
    <property type="term" value="C:cytosol"/>
    <property type="evidence" value="ECO:0007669"/>
    <property type="project" value="TreeGrafter"/>
</dbReference>
<evidence type="ECO:0000256" key="6">
    <source>
        <dbReference type="ARBA" id="ARBA00022801"/>
    </source>
</evidence>
<evidence type="ECO:0000256" key="1">
    <source>
        <dbReference type="ARBA" id="ARBA00000707"/>
    </source>
</evidence>
<keyword evidence="4" id="KW-0645">Protease</keyword>
<dbReference type="SUPFAM" id="SSF54001">
    <property type="entry name" value="Cysteine proteinases"/>
    <property type="match status" value="1"/>
</dbReference>
<dbReference type="GO" id="GO:0016579">
    <property type="term" value="P:protein deubiquitination"/>
    <property type="evidence" value="ECO:0007669"/>
    <property type="project" value="InterPro"/>
</dbReference>
<dbReference type="PROSITE" id="PS00973">
    <property type="entry name" value="USP_2"/>
    <property type="match status" value="1"/>
</dbReference>
<evidence type="ECO:0000256" key="5">
    <source>
        <dbReference type="ARBA" id="ARBA00022786"/>
    </source>
</evidence>
<reference evidence="11" key="2">
    <citation type="submission" date="2021-01" db="EMBL/GenBank/DDBJ databases">
        <authorList>
            <person name="Schikora-Tamarit M.A."/>
        </authorList>
    </citation>
    <scope>NUCLEOTIDE SEQUENCE</scope>
    <source>
        <strain evidence="11">CBS6075</strain>
    </source>
</reference>
<dbReference type="OrthoDB" id="289038at2759"/>
<dbReference type="InterPro" id="IPR002083">
    <property type="entry name" value="MATH/TRAF_dom"/>
</dbReference>
<dbReference type="PROSITE" id="PS00972">
    <property type="entry name" value="USP_1"/>
    <property type="match status" value="1"/>
</dbReference>
<dbReference type="PANTHER" id="PTHR24006">
    <property type="entry name" value="UBIQUITIN CARBOXYL-TERMINAL HYDROLASE"/>
    <property type="match status" value="1"/>
</dbReference>
<dbReference type="RefSeq" id="XP_046064834.1">
    <property type="nucleotide sequence ID" value="XM_046204644.1"/>
</dbReference>
<dbReference type="Pfam" id="PF00443">
    <property type="entry name" value="UCH"/>
    <property type="match status" value="1"/>
</dbReference>
<dbReference type="Pfam" id="PF14533">
    <property type="entry name" value="USP7_C2"/>
    <property type="match status" value="1"/>
</dbReference>
<dbReference type="Gene3D" id="3.90.70.10">
    <property type="entry name" value="Cysteine proteinases"/>
    <property type="match status" value="1"/>
</dbReference>
<reference evidence="11" key="1">
    <citation type="journal article" date="2021" name="Open Biol.">
        <title>Shared evolutionary footprints suggest mitochondrial oxidative damage underlies multiple complex I losses in fungi.</title>
        <authorList>
            <person name="Schikora-Tamarit M.A."/>
            <person name="Marcet-Houben M."/>
            <person name="Nosek J."/>
            <person name="Gabaldon T."/>
        </authorList>
    </citation>
    <scope>NUCLEOTIDE SEQUENCE</scope>
    <source>
        <strain evidence="11">CBS6075</strain>
    </source>
</reference>
<gene>
    <name evidence="11" type="ORF">OGAPHI_000363</name>
</gene>
<dbReference type="GO" id="GO:0006508">
    <property type="term" value="P:proteolysis"/>
    <property type="evidence" value="ECO:0007669"/>
    <property type="project" value="UniProtKB-KW"/>
</dbReference>
<dbReference type="Pfam" id="PF12436">
    <property type="entry name" value="USP7_ICP0_bdg"/>
    <property type="match status" value="1"/>
</dbReference>
<dbReference type="InterPro" id="IPR008974">
    <property type="entry name" value="TRAF-like"/>
</dbReference>
<dbReference type="InterPro" id="IPR050164">
    <property type="entry name" value="Peptidase_C19"/>
</dbReference>
<dbReference type="InterPro" id="IPR029346">
    <property type="entry name" value="USP_C"/>
</dbReference>
<dbReference type="CDD" id="cd02659">
    <property type="entry name" value="peptidase_C19C"/>
    <property type="match status" value="1"/>
</dbReference>
<name>A0A9P8T9S5_9ASCO</name>
<dbReference type="AlphaFoldDB" id="A0A9P8T9S5"/>
<dbReference type="InterPro" id="IPR028889">
    <property type="entry name" value="USP"/>
</dbReference>
<dbReference type="Gene3D" id="3.10.20.90">
    <property type="entry name" value="Phosphatidylinositol 3-kinase Catalytic Subunit, Chain A, domain 1"/>
    <property type="match status" value="2"/>
</dbReference>
<dbReference type="GeneID" id="70232331"/>
<dbReference type="SUPFAM" id="SSF49599">
    <property type="entry name" value="TRAF domain-like"/>
    <property type="match status" value="1"/>
</dbReference>
<evidence type="ECO:0000313" key="12">
    <source>
        <dbReference type="Proteomes" id="UP000769157"/>
    </source>
</evidence>
<sequence length="1228" mass="142603">MNGLNPGVRDGYEQEISSSESSDYLTDNEKQPIDQQVSVSGTAASKHHDASTQSRNFTQYLDEPPKGYSIDSEGYHTWEIPDLSELKEDKYSGPRFKVGDDFEFNLLVMPPTRKNASAYSVYLEAHPLKAPEDGNWHCCVQFAIDAWLPSDPTVHKSNSSFYRFNPRITDWGFVGLLNSRLASDIKILKSNSVNITAYVRVIDDHTGVLWHDFLEYDSKKETGYVGITNQGATCYLNSLLQSYYFTKIFRKKVYQIPTQDEISFGYNSFQQYLEQPKSVSLSLQRIFYSLQTSNKPVDTLELTHSFGWNTADAFTQHDVQELNRILMDRLESKMKNTEIEGCLNDIFVGKMKSFIRCINVDYESSRTEDFWDIQLNVKNMKNIKESFDNYVELELLNGDNKYDASGFGLQDAEKGVVFEAFPSVLHLQLKRFEYDFEYDQLVKVNDRYEYFDSLDLKPYLDKDTEAYNENWEYELQGVLVHQGDVSVGHYYAMIKPTTKDEWFRFEDDRVWRVTPHEVFEGNFGADTLTVDPRKLTREQQQEYQLKRHTSAYMLVYIRKNKIQEVLGEVTDADVPAHISKQIKFEQDEYERLRKEQEEMHLYANFKVYTNKGFLKYEGFDLGPNEEDRLNYSADLFDPESSSLKFRVLKSEPFSKVYELLAEKLGYTPDQASQFRLWTILSRHNFAYRPYVPIPRHFDDARNTEITVGQIVKHTESLTSKRKKTNQSSQLILYLEEAAKELKYLSNGFFELKSKHKVPSDLDSLEPFEDRFKKIVEIVTSEYSVPKFESVSDASDKVMLFVKYFDQKNQSVRGITHVIAPAENQIEYLTELLNNFMGFDMNTSLRFYEEFGPNQVQWLNPSKSFYKSELGNGDIICFTKAESELHPDPDVELKTVEDIYDFMANRCHFRISPLVKADEDEEEYVKIADEEDAGDSKKSLSSKSSNKEFEIWFSTMSNYKALAEKIGAQINVDPDYLRLFILGHSNQRIPLRRETVFRRLIDKIPKSQTLDLQYEVLNVTLAEFEEMKLCRVSWVGQGICREQKHEFFLPKSSTIDNLIDRLQTKVNIKPDERNDLICWAPDRHVRLSVYPLDTTIDAFDQLVIGNFPKYKEILDHGSRTSKLVTGFQFFGRITSAHGLPFVFDLVKGEPLSQTKVRLHKLLGLSDKEFNSVRVGITDLKDVEYLDSEDTDSIELFDVLNSPDIQICVDHPDRTVRKGAVFEPSIFIRE</sequence>
<organism evidence="11 12">
    <name type="scientific">Ogataea philodendri</name>
    <dbReference type="NCBI Taxonomy" id="1378263"/>
    <lineage>
        <taxon>Eukaryota</taxon>
        <taxon>Fungi</taxon>
        <taxon>Dikarya</taxon>
        <taxon>Ascomycota</taxon>
        <taxon>Saccharomycotina</taxon>
        <taxon>Pichiomycetes</taxon>
        <taxon>Pichiales</taxon>
        <taxon>Pichiaceae</taxon>
        <taxon>Ogataea</taxon>
    </lineage>
</organism>
<feature type="domain" description="MATH" evidence="9">
    <location>
        <begin position="73"/>
        <end position="199"/>
    </location>
</feature>
<dbReference type="GO" id="GO:0005634">
    <property type="term" value="C:nucleus"/>
    <property type="evidence" value="ECO:0007669"/>
    <property type="project" value="TreeGrafter"/>
</dbReference>
<evidence type="ECO:0000256" key="3">
    <source>
        <dbReference type="ARBA" id="ARBA00012759"/>
    </source>
</evidence>
<comment type="caution">
    <text evidence="11">The sequence shown here is derived from an EMBL/GenBank/DDBJ whole genome shotgun (WGS) entry which is preliminary data.</text>
</comment>
<feature type="compositionally biased region" description="Polar residues" evidence="8">
    <location>
        <begin position="33"/>
        <end position="43"/>
    </location>
</feature>
<dbReference type="PROSITE" id="PS50235">
    <property type="entry name" value="USP_3"/>
    <property type="match status" value="1"/>
</dbReference>
<keyword evidence="5" id="KW-0833">Ubl conjugation pathway</keyword>
<evidence type="ECO:0000259" key="10">
    <source>
        <dbReference type="PROSITE" id="PS50235"/>
    </source>
</evidence>
<dbReference type="InterPro" id="IPR024729">
    <property type="entry name" value="USP7_ICP0-binding_dom"/>
</dbReference>
<evidence type="ECO:0000256" key="4">
    <source>
        <dbReference type="ARBA" id="ARBA00022670"/>
    </source>
</evidence>
<dbReference type="InterPro" id="IPR001394">
    <property type="entry name" value="Peptidase_C19_UCH"/>
</dbReference>
<dbReference type="Proteomes" id="UP000769157">
    <property type="component" value="Unassembled WGS sequence"/>
</dbReference>
<dbReference type="Gene3D" id="2.60.210.10">
    <property type="entry name" value="Apoptosis, Tumor Necrosis Factor Receptor Associated Protein 2, Chain A"/>
    <property type="match status" value="1"/>
</dbReference>
<comment type="similarity">
    <text evidence="2">Belongs to the peptidase C19 family.</text>
</comment>
<dbReference type="FunFam" id="3.90.70.10:FF:000044">
    <property type="entry name" value="Ubiquitin carboxyl-terminal hydrolase 13"/>
    <property type="match status" value="1"/>
</dbReference>
<evidence type="ECO:0000256" key="7">
    <source>
        <dbReference type="ARBA" id="ARBA00022807"/>
    </source>
</evidence>
<evidence type="ECO:0000256" key="2">
    <source>
        <dbReference type="ARBA" id="ARBA00009085"/>
    </source>
</evidence>
<feature type="region of interest" description="Disordered" evidence="8">
    <location>
        <begin position="1"/>
        <end position="63"/>
    </location>
</feature>
<proteinExistence type="inferred from homology"/>
<keyword evidence="7" id="KW-0788">Thiol protease</keyword>
<evidence type="ECO:0000313" key="11">
    <source>
        <dbReference type="EMBL" id="KAH3671658.1"/>
    </source>
</evidence>
<comment type="catalytic activity">
    <reaction evidence="1">
        <text>Thiol-dependent hydrolysis of ester, thioester, amide, peptide and isopeptide bonds formed by the C-terminal Gly of ubiquitin (a 76-residue protein attached to proteins as an intracellular targeting signal).</text>
        <dbReference type="EC" id="3.4.19.12"/>
    </reaction>
</comment>
<dbReference type="EMBL" id="JAEUBE010000055">
    <property type="protein sequence ID" value="KAH3671658.1"/>
    <property type="molecule type" value="Genomic_DNA"/>
</dbReference>
<evidence type="ECO:0000256" key="8">
    <source>
        <dbReference type="SAM" id="MobiDB-lite"/>
    </source>
</evidence>
<dbReference type="InterPro" id="IPR018200">
    <property type="entry name" value="USP_CS"/>
</dbReference>
<feature type="domain" description="USP" evidence="10">
    <location>
        <begin position="225"/>
        <end position="559"/>
    </location>
</feature>
<evidence type="ECO:0000259" key="9">
    <source>
        <dbReference type="PROSITE" id="PS50144"/>
    </source>
</evidence>
<protein>
    <recommendedName>
        <fullName evidence="3">ubiquitinyl hydrolase 1</fullName>
        <ecNumber evidence="3">3.4.19.12</ecNumber>
    </recommendedName>
</protein>